<gene>
    <name evidence="3" type="ORF">ACFSBT_15725</name>
</gene>
<organism evidence="3 4">
    <name type="scientific">Halomarina rubra</name>
    <dbReference type="NCBI Taxonomy" id="2071873"/>
    <lineage>
        <taxon>Archaea</taxon>
        <taxon>Methanobacteriati</taxon>
        <taxon>Methanobacteriota</taxon>
        <taxon>Stenosarchaea group</taxon>
        <taxon>Halobacteria</taxon>
        <taxon>Halobacteriales</taxon>
        <taxon>Natronomonadaceae</taxon>
        <taxon>Halomarina</taxon>
    </lineage>
</organism>
<dbReference type="AlphaFoldDB" id="A0ABD6AYZ3"/>
<evidence type="ECO:0000313" key="4">
    <source>
        <dbReference type="Proteomes" id="UP001597187"/>
    </source>
</evidence>
<protein>
    <submittedName>
        <fullName evidence="3">Uncharacterized protein</fullName>
    </submittedName>
</protein>
<reference evidence="3 4" key="1">
    <citation type="journal article" date="2019" name="Int. J. Syst. Evol. Microbiol.">
        <title>The Global Catalogue of Microorganisms (GCM) 10K type strain sequencing project: providing services to taxonomists for standard genome sequencing and annotation.</title>
        <authorList>
            <consortium name="The Broad Institute Genomics Platform"/>
            <consortium name="The Broad Institute Genome Sequencing Center for Infectious Disease"/>
            <person name="Wu L."/>
            <person name="Ma J."/>
        </authorList>
    </citation>
    <scope>NUCLEOTIDE SEQUENCE [LARGE SCALE GENOMIC DNA]</scope>
    <source>
        <strain evidence="3 4">CGMCC 1.12563</strain>
    </source>
</reference>
<comment type="caution">
    <text evidence="3">The sequence shown here is derived from an EMBL/GenBank/DDBJ whole genome shotgun (WGS) entry which is preliminary data.</text>
</comment>
<dbReference type="RefSeq" id="WP_250874669.1">
    <property type="nucleotide sequence ID" value="NZ_JALXFV010000008.1"/>
</dbReference>
<keyword evidence="4" id="KW-1185">Reference proteome</keyword>
<name>A0ABD6AYZ3_9EURY</name>
<feature type="compositionally biased region" description="Basic and acidic residues" evidence="1">
    <location>
        <begin position="74"/>
        <end position="87"/>
    </location>
</feature>
<evidence type="ECO:0000313" key="3">
    <source>
        <dbReference type="EMBL" id="MFD1514730.1"/>
    </source>
</evidence>
<sequence length="95" mass="9875">MSLEQTVAENLGYTLLSGPVLAALTYLVGSAMFGTAAAVGLAVGVYALGIALVARRSEDDAGSDGVADADDPEDRERRRDDREKELAAEASNGLF</sequence>
<keyword evidence="2" id="KW-1133">Transmembrane helix</keyword>
<proteinExistence type="predicted"/>
<keyword evidence="2" id="KW-0472">Membrane</keyword>
<dbReference type="EMBL" id="JBHUDC010000008">
    <property type="protein sequence ID" value="MFD1514730.1"/>
    <property type="molecule type" value="Genomic_DNA"/>
</dbReference>
<evidence type="ECO:0000256" key="2">
    <source>
        <dbReference type="SAM" id="Phobius"/>
    </source>
</evidence>
<feature type="transmembrane region" description="Helical" evidence="2">
    <location>
        <begin position="20"/>
        <end position="48"/>
    </location>
</feature>
<keyword evidence="2" id="KW-0812">Transmembrane</keyword>
<accession>A0ABD6AYZ3</accession>
<evidence type="ECO:0000256" key="1">
    <source>
        <dbReference type="SAM" id="MobiDB-lite"/>
    </source>
</evidence>
<dbReference type="Proteomes" id="UP001597187">
    <property type="component" value="Unassembled WGS sequence"/>
</dbReference>
<feature type="region of interest" description="Disordered" evidence="1">
    <location>
        <begin position="57"/>
        <end position="95"/>
    </location>
</feature>